<feature type="compositionally biased region" description="Basic and acidic residues" evidence="1">
    <location>
        <begin position="275"/>
        <end position="324"/>
    </location>
</feature>
<evidence type="ECO:0000259" key="2">
    <source>
        <dbReference type="Pfam" id="PF11671"/>
    </source>
</evidence>
<dbReference type="InterPro" id="IPR021007">
    <property type="entry name" value="Sex_determ_C"/>
</dbReference>
<organism evidence="4">
    <name type="scientific">Ceratosolen solmsi</name>
    <dbReference type="NCBI Taxonomy" id="142686"/>
    <lineage>
        <taxon>Eukaryota</taxon>
        <taxon>Metazoa</taxon>
        <taxon>Ecdysozoa</taxon>
        <taxon>Arthropoda</taxon>
        <taxon>Hexapoda</taxon>
        <taxon>Insecta</taxon>
        <taxon>Pterygota</taxon>
        <taxon>Neoptera</taxon>
        <taxon>Endopterygota</taxon>
        <taxon>Hymenoptera</taxon>
        <taxon>Apocrita</taxon>
        <taxon>Proctotrupomorpha</taxon>
        <taxon>Chalcidoidea</taxon>
        <taxon>Agaonidae</taxon>
        <taxon>Agaoninae</taxon>
        <taxon>Ceratosolen</taxon>
    </lineage>
</organism>
<evidence type="ECO:0000256" key="1">
    <source>
        <dbReference type="SAM" id="MobiDB-lite"/>
    </source>
</evidence>
<protein>
    <submittedName>
        <fullName evidence="4">Transformer-like protein A isoform F1</fullName>
    </submittedName>
</protein>
<feature type="compositionally biased region" description="Basic and acidic residues" evidence="1">
    <location>
        <begin position="158"/>
        <end position="173"/>
    </location>
</feature>
<feature type="compositionally biased region" description="Basic and acidic residues" evidence="1">
    <location>
        <begin position="231"/>
        <end position="265"/>
    </location>
</feature>
<feature type="compositionally biased region" description="Basic and acidic residues" evidence="1">
    <location>
        <begin position="27"/>
        <end position="51"/>
    </location>
</feature>
<dbReference type="EMBL" id="KP736170">
    <property type="protein sequence ID" value="ALS19749.1"/>
    <property type="molecule type" value="Genomic_DNA"/>
</dbReference>
<feature type="region of interest" description="Disordered" evidence="1">
    <location>
        <begin position="1"/>
        <end position="119"/>
    </location>
</feature>
<feature type="compositionally biased region" description="Basic and acidic residues" evidence="1">
    <location>
        <begin position="109"/>
        <end position="119"/>
    </location>
</feature>
<dbReference type="Pfam" id="PF11671">
    <property type="entry name" value="Apis_Csd"/>
    <property type="match status" value="1"/>
</dbReference>
<dbReference type="Pfam" id="PF12278">
    <property type="entry name" value="SDP_N"/>
    <property type="match status" value="1"/>
</dbReference>
<evidence type="ECO:0000259" key="3">
    <source>
        <dbReference type="Pfam" id="PF12278"/>
    </source>
</evidence>
<feature type="domain" description="Complementary sex determination N-terminal" evidence="3">
    <location>
        <begin position="17"/>
        <end position="157"/>
    </location>
</feature>
<reference evidence="4" key="1">
    <citation type="journal article" date="2016" name="Insect Mol. Biol.">
        <title>The transformer genes in the fig wasp Ceratosolen solmsi provide new evidence for duplications independent of complementary sex determination.</title>
        <authorList>
            <person name="Jia L.Y."/>
            <person name="Xiao J.H."/>
            <person name="Xiong T.L."/>
            <person name="Niu L.M."/>
            <person name="Huang D.W."/>
        </authorList>
    </citation>
    <scope>NUCLEOTIDE SEQUENCE</scope>
</reference>
<feature type="region of interest" description="Disordered" evidence="1">
    <location>
        <begin position="158"/>
        <end position="331"/>
    </location>
</feature>
<feature type="compositionally biased region" description="Basic residues" evidence="1">
    <location>
        <begin position="79"/>
        <end position="89"/>
    </location>
</feature>
<accession>A0A0U2VK11</accession>
<feature type="compositionally biased region" description="Basic residues" evidence="1">
    <location>
        <begin position="59"/>
        <end position="71"/>
    </location>
</feature>
<dbReference type="AlphaFoldDB" id="A0A0U2VK11"/>
<dbReference type="InterPro" id="IPR022063">
    <property type="entry name" value="Sex_determin_N"/>
</dbReference>
<sequence length="399" mass="47680">MKRRGSSDSYSDVERKKEKRRIAWMIEQEKEREHERLKRKKIEEYERKRAEQLGLSKQRSSRRSRSKSRSRSRSEESHHRSRLKSRTKRSQIMSEKRNSSDGNKSFFKGPEKPQKIDVSELKQVTVKIHRKIPAPATETNEIRRIIVNPEEITLKRREGEGTKPIFDREELKNSENPIEVEEHRTIEAVGKTNTVKRSQAKRRSLSLSPRRHRSPSPHLRLTTREHSRHSRSSEYSRYRSEDYGHKDYKVDGYHSDARESRDTSRRSKKSNARSHSRERERDYHKSKHDYSRIVKEHREYSERLKELSYDRRERRERESSREHLPPPSQYLEQVPYPVYYGGLAPRPMLIRPAGPPIRGPIVRGRVPTPMRPPYPPRFIGPQNIYRVVLPHDPRFGQMY</sequence>
<gene>
    <name evidence="4" type="primary">TraA</name>
</gene>
<evidence type="ECO:0000313" key="4">
    <source>
        <dbReference type="EMBL" id="ALS19749.1"/>
    </source>
</evidence>
<proteinExistence type="predicted"/>
<feature type="domain" description="Complementary sex determiner C-terminal" evidence="2">
    <location>
        <begin position="329"/>
        <end position="399"/>
    </location>
</feature>
<name>A0A0U2VK11_9HYME</name>
<feature type="compositionally biased region" description="Basic residues" evidence="1">
    <location>
        <begin position="198"/>
        <end position="215"/>
    </location>
</feature>